<accession>A0AA88WC19</accession>
<organism evidence="3 4">
    <name type="scientific">Escallonia herrerae</name>
    <dbReference type="NCBI Taxonomy" id="1293975"/>
    <lineage>
        <taxon>Eukaryota</taxon>
        <taxon>Viridiplantae</taxon>
        <taxon>Streptophyta</taxon>
        <taxon>Embryophyta</taxon>
        <taxon>Tracheophyta</taxon>
        <taxon>Spermatophyta</taxon>
        <taxon>Magnoliopsida</taxon>
        <taxon>eudicotyledons</taxon>
        <taxon>Gunneridae</taxon>
        <taxon>Pentapetalae</taxon>
        <taxon>asterids</taxon>
        <taxon>campanulids</taxon>
        <taxon>Escalloniales</taxon>
        <taxon>Escalloniaceae</taxon>
        <taxon>Escallonia</taxon>
    </lineage>
</organism>
<reference evidence="3" key="1">
    <citation type="submission" date="2022-12" db="EMBL/GenBank/DDBJ databases">
        <title>Draft genome assemblies for two species of Escallonia (Escalloniales).</title>
        <authorList>
            <person name="Chanderbali A."/>
            <person name="Dervinis C."/>
            <person name="Anghel I."/>
            <person name="Soltis D."/>
            <person name="Soltis P."/>
            <person name="Zapata F."/>
        </authorList>
    </citation>
    <scope>NUCLEOTIDE SEQUENCE</scope>
    <source>
        <strain evidence="3">UCBG64.0493</strain>
        <tissue evidence="3">Leaf</tissue>
    </source>
</reference>
<protein>
    <recommendedName>
        <fullName evidence="2">Transposase (putative) gypsy type domain-containing protein</fullName>
    </recommendedName>
</protein>
<feature type="coiled-coil region" evidence="1">
    <location>
        <begin position="487"/>
        <end position="517"/>
    </location>
</feature>
<keyword evidence="4" id="KW-1185">Reference proteome</keyword>
<dbReference type="Proteomes" id="UP001188597">
    <property type="component" value="Unassembled WGS sequence"/>
</dbReference>
<name>A0AA88WC19_9ASTE</name>
<evidence type="ECO:0000313" key="4">
    <source>
        <dbReference type="Proteomes" id="UP001188597"/>
    </source>
</evidence>
<evidence type="ECO:0000259" key="2">
    <source>
        <dbReference type="Pfam" id="PF04195"/>
    </source>
</evidence>
<sequence>MAEEFCSDTILLGHNCVRAQVTLLRQSVWARFCSGRIVFGYLALCSGRVFGHDSARAEFCWDIILLGQNCVRAQVTLLRQNSVWPLALCSGRAFGHDFARAESCSAVWHPARVECSGTILLGQNRVRPFGTLLRRSVRARFGSGRIVTTTSFILSTSTAFNFSTFSFLPANNALGDVKDPAKDEANPKPWYTADEKLSKMSIEDLLELIREYPLFEGWYARLPSLQEPANYGTKFKTGIYEEQVKSGYRLPLHPFALRFFENYHMALGQLVPNSWRKLVGLIYLVQTSGYKLDAIDFMRVFFKICFVKGVANCPRWYYIHSRQRLLKEELKLNKEQQLEWVRIIPRNPVPVGALTPSPAPIISSTFPAESVPLESQGKEERKAAKYRVAPAPKKTRVIRPDHSLQIVGKVSVDEDPIFHPRWTLRCDDIGMPDSQILAQYLVHEVLPQDKEVFQNQTHETFAHSFAPAVYMMYASGSEMLSRFEMARQVAAKEAQQKREAIKEAEEVTCRAEELSKQETNYLADSDGTPRALGNPSQEGLSYYLEDFCSQRMQLRYGLKALEECSILHGLVQVIDFQSGCVESSEKARQRLIFLLHNVQQTRRVFPSGVTTYKVLLKEIQ</sequence>
<comment type="caution">
    <text evidence="3">The sequence shown here is derived from an EMBL/GenBank/DDBJ whole genome shotgun (WGS) entry which is preliminary data.</text>
</comment>
<dbReference type="InterPro" id="IPR007321">
    <property type="entry name" value="Transposase_28"/>
</dbReference>
<keyword evidence="1" id="KW-0175">Coiled coil</keyword>
<evidence type="ECO:0000313" key="3">
    <source>
        <dbReference type="EMBL" id="KAK3023868.1"/>
    </source>
</evidence>
<evidence type="ECO:0000256" key="1">
    <source>
        <dbReference type="SAM" id="Coils"/>
    </source>
</evidence>
<dbReference type="EMBL" id="JAVXUP010000631">
    <property type="protein sequence ID" value="KAK3023868.1"/>
    <property type="molecule type" value="Genomic_DNA"/>
</dbReference>
<proteinExistence type="predicted"/>
<gene>
    <name evidence="3" type="ORF">RJ639_043999</name>
</gene>
<dbReference type="Pfam" id="PF04195">
    <property type="entry name" value="Transposase_28"/>
    <property type="match status" value="1"/>
</dbReference>
<dbReference type="AlphaFoldDB" id="A0AA88WC19"/>
<feature type="domain" description="Transposase (putative) gypsy type" evidence="2">
    <location>
        <begin position="241"/>
        <end position="304"/>
    </location>
</feature>